<dbReference type="EMBL" id="CAJPIN010007206">
    <property type="protein sequence ID" value="CAG2058392.1"/>
    <property type="molecule type" value="Genomic_DNA"/>
</dbReference>
<reference evidence="1" key="1">
    <citation type="submission" date="2021-03" db="EMBL/GenBank/DDBJ databases">
        <authorList>
            <person name="Tran Van P."/>
        </authorList>
    </citation>
    <scope>NUCLEOTIDE SEQUENCE</scope>
</reference>
<evidence type="ECO:0000313" key="1">
    <source>
        <dbReference type="EMBL" id="CAG2058392.1"/>
    </source>
</evidence>
<sequence length="50" mass="5552">MFIKHACNSGLNHQTYAVVNFANINLSCIASSNHLVSGKSWRCLIWSVES</sequence>
<dbReference type="Proteomes" id="UP001153148">
    <property type="component" value="Unassembled WGS sequence"/>
</dbReference>
<protein>
    <submittedName>
        <fullName evidence="1">Uncharacterized protein</fullName>
    </submittedName>
</protein>
<name>A0ABN7NUS0_TIMPD</name>
<accession>A0ABN7NUS0</accession>
<gene>
    <name evidence="1" type="ORF">TPAB3V08_LOCUS5362</name>
</gene>
<proteinExistence type="predicted"/>
<keyword evidence="2" id="KW-1185">Reference proteome</keyword>
<evidence type="ECO:0000313" key="2">
    <source>
        <dbReference type="Proteomes" id="UP001153148"/>
    </source>
</evidence>
<comment type="caution">
    <text evidence="1">The sequence shown here is derived from an EMBL/GenBank/DDBJ whole genome shotgun (WGS) entry which is preliminary data.</text>
</comment>
<organism evidence="1 2">
    <name type="scientific">Timema podura</name>
    <name type="common">Walking stick</name>
    <dbReference type="NCBI Taxonomy" id="61482"/>
    <lineage>
        <taxon>Eukaryota</taxon>
        <taxon>Metazoa</taxon>
        <taxon>Ecdysozoa</taxon>
        <taxon>Arthropoda</taxon>
        <taxon>Hexapoda</taxon>
        <taxon>Insecta</taxon>
        <taxon>Pterygota</taxon>
        <taxon>Neoptera</taxon>
        <taxon>Polyneoptera</taxon>
        <taxon>Phasmatodea</taxon>
        <taxon>Timematodea</taxon>
        <taxon>Timematoidea</taxon>
        <taxon>Timematidae</taxon>
        <taxon>Timema</taxon>
    </lineage>
</organism>